<accession>A0A6A5XKF1</accession>
<dbReference type="OrthoDB" id="4843554at2759"/>
<dbReference type="AlphaFoldDB" id="A0A6A5XKF1"/>
<proteinExistence type="predicted"/>
<evidence type="ECO:0008006" key="4">
    <source>
        <dbReference type="Google" id="ProtNLM"/>
    </source>
</evidence>
<dbReference type="Proteomes" id="UP000799778">
    <property type="component" value="Unassembled WGS sequence"/>
</dbReference>
<evidence type="ECO:0000313" key="3">
    <source>
        <dbReference type="Proteomes" id="UP000799778"/>
    </source>
</evidence>
<dbReference type="GeneID" id="54283488"/>
<gene>
    <name evidence="2" type="ORF">BU24DRAFT_412110</name>
</gene>
<sequence>MIVQNLLVAFTLSALGLAQEIDNNDIPRECNAVCSAIVTLARDCDRQFNDDDRGELNCICSATNSNTQLPICEACVSNFDNDRNDNDVNDLLRSCNFSTTTYNPSAASATAVTVSGSSISIATSVAPTGASATNASGSSAASAGTTANTGATQATQAATSSSTGAAAPAMTMAPAAGFAAMGVVGIAMGMM</sequence>
<evidence type="ECO:0000256" key="1">
    <source>
        <dbReference type="SAM" id="SignalP"/>
    </source>
</evidence>
<dbReference type="RefSeq" id="XP_033381123.1">
    <property type="nucleotide sequence ID" value="XM_033526091.1"/>
</dbReference>
<organism evidence="2 3">
    <name type="scientific">Aaosphaeria arxii CBS 175.79</name>
    <dbReference type="NCBI Taxonomy" id="1450172"/>
    <lineage>
        <taxon>Eukaryota</taxon>
        <taxon>Fungi</taxon>
        <taxon>Dikarya</taxon>
        <taxon>Ascomycota</taxon>
        <taxon>Pezizomycotina</taxon>
        <taxon>Dothideomycetes</taxon>
        <taxon>Pleosporomycetidae</taxon>
        <taxon>Pleosporales</taxon>
        <taxon>Pleosporales incertae sedis</taxon>
        <taxon>Aaosphaeria</taxon>
    </lineage>
</organism>
<evidence type="ECO:0000313" key="2">
    <source>
        <dbReference type="EMBL" id="KAF2012784.1"/>
    </source>
</evidence>
<keyword evidence="3" id="KW-1185">Reference proteome</keyword>
<feature type="chain" id="PRO_5025489218" description="Extracellular membrane protein CFEM domain-containing protein" evidence="1">
    <location>
        <begin position="19"/>
        <end position="191"/>
    </location>
</feature>
<protein>
    <recommendedName>
        <fullName evidence="4">Extracellular membrane protein CFEM domain-containing protein</fullName>
    </recommendedName>
</protein>
<reference evidence="2" key="1">
    <citation type="journal article" date="2020" name="Stud. Mycol.">
        <title>101 Dothideomycetes genomes: a test case for predicting lifestyles and emergence of pathogens.</title>
        <authorList>
            <person name="Haridas S."/>
            <person name="Albert R."/>
            <person name="Binder M."/>
            <person name="Bloem J."/>
            <person name="Labutti K."/>
            <person name="Salamov A."/>
            <person name="Andreopoulos B."/>
            <person name="Baker S."/>
            <person name="Barry K."/>
            <person name="Bills G."/>
            <person name="Bluhm B."/>
            <person name="Cannon C."/>
            <person name="Castanera R."/>
            <person name="Culley D."/>
            <person name="Daum C."/>
            <person name="Ezra D."/>
            <person name="Gonzalez J."/>
            <person name="Henrissat B."/>
            <person name="Kuo A."/>
            <person name="Liang C."/>
            <person name="Lipzen A."/>
            <person name="Lutzoni F."/>
            <person name="Magnuson J."/>
            <person name="Mondo S."/>
            <person name="Nolan M."/>
            <person name="Ohm R."/>
            <person name="Pangilinan J."/>
            <person name="Park H.-J."/>
            <person name="Ramirez L."/>
            <person name="Alfaro M."/>
            <person name="Sun H."/>
            <person name="Tritt A."/>
            <person name="Yoshinaga Y."/>
            <person name="Zwiers L.-H."/>
            <person name="Turgeon B."/>
            <person name="Goodwin S."/>
            <person name="Spatafora J."/>
            <person name="Crous P."/>
            <person name="Grigoriev I."/>
        </authorList>
    </citation>
    <scope>NUCLEOTIDE SEQUENCE</scope>
    <source>
        <strain evidence="2">CBS 175.79</strain>
    </source>
</reference>
<feature type="signal peptide" evidence="1">
    <location>
        <begin position="1"/>
        <end position="18"/>
    </location>
</feature>
<name>A0A6A5XKF1_9PLEO</name>
<dbReference type="EMBL" id="ML978072">
    <property type="protein sequence ID" value="KAF2012784.1"/>
    <property type="molecule type" value="Genomic_DNA"/>
</dbReference>
<keyword evidence="1" id="KW-0732">Signal</keyword>